<dbReference type="EMBL" id="BGZK01000003">
    <property type="protein sequence ID" value="GBO99462.1"/>
    <property type="molecule type" value="Genomic_DNA"/>
</dbReference>
<organism evidence="11 12">
    <name type="scientific">Eumeta variegata</name>
    <name type="common">Bagworm moth</name>
    <name type="synonym">Eumeta japonica</name>
    <dbReference type="NCBI Taxonomy" id="151549"/>
    <lineage>
        <taxon>Eukaryota</taxon>
        <taxon>Metazoa</taxon>
        <taxon>Ecdysozoa</taxon>
        <taxon>Arthropoda</taxon>
        <taxon>Hexapoda</taxon>
        <taxon>Insecta</taxon>
        <taxon>Pterygota</taxon>
        <taxon>Neoptera</taxon>
        <taxon>Endopterygota</taxon>
        <taxon>Lepidoptera</taxon>
        <taxon>Glossata</taxon>
        <taxon>Ditrysia</taxon>
        <taxon>Tineoidea</taxon>
        <taxon>Psychidae</taxon>
        <taxon>Oiketicinae</taxon>
        <taxon>Eumeta</taxon>
    </lineage>
</organism>
<gene>
    <name evidence="11" type="primary">SPON1</name>
    <name evidence="11" type="ORF">EVAR_655_1</name>
</gene>
<dbReference type="InterPro" id="IPR002861">
    <property type="entry name" value="Reeler_dom"/>
</dbReference>
<evidence type="ECO:0000256" key="6">
    <source>
        <dbReference type="ARBA" id="ARBA00023157"/>
    </source>
</evidence>
<name>A0A4C1SBC0_EUMVA</name>
<dbReference type="PROSITE" id="PS51019">
    <property type="entry name" value="REELIN"/>
    <property type="match status" value="1"/>
</dbReference>
<dbReference type="Pfam" id="PF02014">
    <property type="entry name" value="Reeler"/>
    <property type="match status" value="1"/>
</dbReference>
<dbReference type="InterPro" id="IPR042307">
    <property type="entry name" value="Reeler_sf"/>
</dbReference>
<evidence type="ECO:0000256" key="1">
    <source>
        <dbReference type="ARBA" id="ARBA00004498"/>
    </source>
</evidence>
<evidence type="ECO:0000256" key="8">
    <source>
        <dbReference type="SAM" id="MobiDB-lite"/>
    </source>
</evidence>
<dbReference type="OrthoDB" id="347314at2759"/>
<dbReference type="AlphaFoldDB" id="A0A4C1SBC0"/>
<proteinExistence type="predicted"/>
<keyword evidence="6" id="KW-1015">Disulfide bond</keyword>
<dbReference type="PROSITE" id="PS51257">
    <property type="entry name" value="PROKAR_LIPOPROTEIN"/>
    <property type="match status" value="1"/>
</dbReference>
<dbReference type="PROSITE" id="PS51020">
    <property type="entry name" value="SPONDIN"/>
    <property type="match status" value="1"/>
</dbReference>
<dbReference type="InterPro" id="IPR036383">
    <property type="entry name" value="TSP1_rpt_sf"/>
</dbReference>
<keyword evidence="4" id="KW-0677">Repeat</keyword>
<dbReference type="NCBIfam" id="NF038123">
    <property type="entry name" value="NF038123_dom"/>
    <property type="match status" value="1"/>
</dbReference>
<keyword evidence="5" id="KW-0130">Cell adhesion</keyword>
<dbReference type="GO" id="GO:0007155">
    <property type="term" value="P:cell adhesion"/>
    <property type="evidence" value="ECO:0007669"/>
    <property type="project" value="UniProtKB-KW"/>
</dbReference>
<dbReference type="GO" id="GO:0031012">
    <property type="term" value="C:extracellular matrix"/>
    <property type="evidence" value="ECO:0007669"/>
    <property type="project" value="TreeGrafter"/>
</dbReference>
<evidence type="ECO:0000313" key="12">
    <source>
        <dbReference type="Proteomes" id="UP000299102"/>
    </source>
</evidence>
<evidence type="ECO:0000256" key="5">
    <source>
        <dbReference type="ARBA" id="ARBA00022889"/>
    </source>
</evidence>
<dbReference type="InterPro" id="IPR009465">
    <property type="entry name" value="Spondin_N"/>
</dbReference>
<dbReference type="InterPro" id="IPR051418">
    <property type="entry name" value="Spondin/Thrombospondin_T1"/>
</dbReference>
<accession>A0A4C1SBC0</accession>
<evidence type="ECO:0000259" key="10">
    <source>
        <dbReference type="PROSITE" id="PS51020"/>
    </source>
</evidence>
<dbReference type="PANTHER" id="PTHR11311">
    <property type="entry name" value="SPONDIN"/>
    <property type="match status" value="1"/>
</dbReference>
<evidence type="ECO:0000256" key="2">
    <source>
        <dbReference type="ARBA" id="ARBA00019594"/>
    </source>
</evidence>
<dbReference type="InterPro" id="IPR000884">
    <property type="entry name" value="TSP1_rpt"/>
</dbReference>
<keyword evidence="3" id="KW-0272">Extracellular matrix</keyword>
<feature type="domain" description="Reelin" evidence="9">
    <location>
        <begin position="24"/>
        <end position="201"/>
    </location>
</feature>
<dbReference type="PROSITE" id="PS50092">
    <property type="entry name" value="TSP1"/>
    <property type="match status" value="1"/>
</dbReference>
<dbReference type="Proteomes" id="UP000299102">
    <property type="component" value="Unassembled WGS sequence"/>
</dbReference>
<evidence type="ECO:0000256" key="4">
    <source>
        <dbReference type="ARBA" id="ARBA00022737"/>
    </source>
</evidence>
<comment type="caution">
    <text evidence="11">The sequence shown here is derived from an EMBL/GenBank/DDBJ whole genome shotgun (WGS) entry which is preliminary data.</text>
</comment>
<protein>
    <recommendedName>
        <fullName evidence="2">Spondin-1</fullName>
    </recommendedName>
    <alternativeName>
        <fullName evidence="7">F-spondin</fullName>
    </alternativeName>
</protein>
<reference evidence="11 12" key="1">
    <citation type="journal article" date="2019" name="Commun. Biol.">
        <title>The bagworm genome reveals a unique fibroin gene that provides high tensile strength.</title>
        <authorList>
            <person name="Kono N."/>
            <person name="Nakamura H."/>
            <person name="Ohtoshi R."/>
            <person name="Tomita M."/>
            <person name="Numata K."/>
            <person name="Arakawa K."/>
        </authorList>
    </citation>
    <scope>NUCLEOTIDE SEQUENCE [LARGE SCALE GENOMIC DNA]</scope>
</reference>
<evidence type="ECO:0000313" key="11">
    <source>
        <dbReference type="EMBL" id="GBO99462.1"/>
    </source>
</evidence>
<dbReference type="CDD" id="cd08544">
    <property type="entry name" value="Reeler"/>
    <property type="match status" value="1"/>
</dbReference>
<dbReference type="Gene3D" id="2.60.40.4060">
    <property type="entry name" value="Reeler domain"/>
    <property type="match status" value="1"/>
</dbReference>
<dbReference type="STRING" id="151549.A0A4C1SBC0"/>
<keyword evidence="12" id="KW-1185">Reference proteome</keyword>
<dbReference type="Pfam" id="PF06468">
    <property type="entry name" value="Spond_N"/>
    <property type="match status" value="1"/>
</dbReference>
<sequence length="657" mass="75479">MGDNEGKEIRKDPVMRRYVLKLFTFAVTITFAACQLTKCEQKSPKVNVDALPQNPDKYFELSIESNNRVITQENKQYLPDQTYLIRLRSNNDFHPFKWFMITVENPDENSVNERDHMDVGSLKLLSNQSRYSERCSNSIEETDNSDKYKIEVHWLSPRQSDGKNVRVRAMVAENNEVWYEGGNLIFDIEKNVQRQPDAPPHAVLEKCPLCSEARYERYRLNISQPYILLTRRPPKDWGSYFKEVFFFAIQVMKPPILRYRSTGLRFVLVISYRHRASTFVCQLDQITFQGKWSRLTHPRHFPTKPYETGYSAMIGASHGLDFELWKIDTEANAGLQLLAEYGNITGIQEYIIRNIHQDYGVRTLIKGKGHFHPRMFESSYALFRVDHIHHLFSILVALRPSPDWFLGTSDFELCTKDGWLEENDMPLYPWDAGTANGVSYESHTSASKDLIGRVKLGSLDPASPFYQVNLDDLKPFAMIHVRRLDVYPITDGTCGTDEEEGASNSNIVLDKNNDDFESPSADEAIRDSVYYGVEEPMVMESKPAINCMFTEWGDWSPCEPLDGICGVGRQTRFRYKDDTNINIRYFSRDLSDGCNCGTGKSRVNIDESRACSESSARSPQLVDCSLTSLQFAANDAPVGRVLCRVRSRTELRNHFTK</sequence>
<dbReference type="InterPro" id="IPR038678">
    <property type="entry name" value="Spondin_N_sf"/>
</dbReference>
<evidence type="ECO:0000256" key="3">
    <source>
        <dbReference type="ARBA" id="ARBA00022530"/>
    </source>
</evidence>
<dbReference type="Gene3D" id="2.60.40.2130">
    <property type="entry name" value="F-spondin domain"/>
    <property type="match status" value="1"/>
</dbReference>
<dbReference type="SUPFAM" id="SSF82895">
    <property type="entry name" value="TSP-1 type 1 repeat"/>
    <property type="match status" value="1"/>
</dbReference>
<feature type="region of interest" description="Disordered" evidence="8">
    <location>
        <begin position="497"/>
        <end position="518"/>
    </location>
</feature>
<evidence type="ECO:0000256" key="7">
    <source>
        <dbReference type="ARBA" id="ARBA00030964"/>
    </source>
</evidence>
<comment type="subcellular location">
    <subcellularLocation>
        <location evidence="1">Secreted</location>
        <location evidence="1">Extracellular space</location>
        <location evidence="1">Extracellular matrix</location>
    </subcellularLocation>
</comment>
<feature type="domain" description="Spondin" evidence="10">
    <location>
        <begin position="272"/>
        <end position="464"/>
    </location>
</feature>
<keyword evidence="3" id="KW-0964">Secreted</keyword>
<dbReference type="PANTHER" id="PTHR11311:SF16">
    <property type="entry name" value="SPONDIN-1"/>
    <property type="match status" value="1"/>
</dbReference>
<evidence type="ECO:0000259" key="9">
    <source>
        <dbReference type="PROSITE" id="PS51019"/>
    </source>
</evidence>